<organism evidence="2 3">
    <name type="scientific">Paenibacillus typhae</name>
    <dbReference type="NCBI Taxonomy" id="1174501"/>
    <lineage>
        <taxon>Bacteria</taxon>
        <taxon>Bacillati</taxon>
        <taxon>Bacillota</taxon>
        <taxon>Bacilli</taxon>
        <taxon>Bacillales</taxon>
        <taxon>Paenibacillaceae</taxon>
        <taxon>Paenibacillus</taxon>
    </lineage>
</organism>
<accession>A0A1G9BG94</accession>
<protein>
    <submittedName>
        <fullName evidence="2">Unsaturated rhamnogalacturonyl hydrolase</fullName>
    </submittedName>
</protein>
<dbReference type="Pfam" id="PF07470">
    <property type="entry name" value="Glyco_hydro_88"/>
    <property type="match status" value="1"/>
</dbReference>
<dbReference type="STRING" id="1174501.SAMN05216192_14026"/>
<dbReference type="PANTHER" id="PTHR33886:SF8">
    <property type="entry name" value="UNSATURATED RHAMNOGALACTURONAN HYDROLASE (EUROFUNG)"/>
    <property type="match status" value="1"/>
</dbReference>
<proteinExistence type="predicted"/>
<dbReference type="Gene3D" id="1.50.10.10">
    <property type="match status" value="1"/>
</dbReference>
<dbReference type="PANTHER" id="PTHR33886">
    <property type="entry name" value="UNSATURATED RHAMNOGALACTURONAN HYDROLASE (EUROFUNG)"/>
    <property type="match status" value="1"/>
</dbReference>
<dbReference type="SUPFAM" id="SSF48208">
    <property type="entry name" value="Six-hairpin glycosidases"/>
    <property type="match status" value="1"/>
</dbReference>
<dbReference type="InterPro" id="IPR010905">
    <property type="entry name" value="Glyco_hydro_88"/>
</dbReference>
<keyword evidence="3" id="KW-1185">Reference proteome</keyword>
<dbReference type="GO" id="GO:0016787">
    <property type="term" value="F:hydrolase activity"/>
    <property type="evidence" value="ECO:0007669"/>
    <property type="project" value="UniProtKB-KW"/>
</dbReference>
<gene>
    <name evidence="2" type="ORF">SAMN05216192_14026</name>
</gene>
<evidence type="ECO:0000313" key="2">
    <source>
        <dbReference type="EMBL" id="SDK38493.1"/>
    </source>
</evidence>
<name>A0A1G9BG94_9BACL</name>
<dbReference type="OrthoDB" id="6381507at2"/>
<dbReference type="RefSeq" id="WP_090718190.1">
    <property type="nucleotide sequence ID" value="NZ_CBCSKY010000029.1"/>
</dbReference>
<evidence type="ECO:0000256" key="1">
    <source>
        <dbReference type="ARBA" id="ARBA00022801"/>
    </source>
</evidence>
<dbReference type="InterPro" id="IPR012341">
    <property type="entry name" value="6hp_glycosidase-like_sf"/>
</dbReference>
<dbReference type="InterPro" id="IPR052043">
    <property type="entry name" value="PolySaccharide_Degr_Enz"/>
</dbReference>
<sequence>MIGSLPATPIEWARKACDSLMDTYQAGELPPAHRWHYHQGVFLCGMELLWSASGDGRYLTYIQEYVDDLVDEHGNLYFARDELDAVQAGLLLFTLHERTGLAKYKTAADKLRNLLRTVNRTAEGGYWHKDKYPYQMWLDGLYMAGVFSLKYADAYGEPELRQAVLHQERLMRKYMRDEATGLLYHAWDESRHMPWADPQTGCSPEFWSRSLGWYGLALAQFLTLLPEEEPGRAELAAALGEFVQALIRYQDKESGLWYQVVDKGNEPDNWLETSGSCLFVYTIAKTVKLGLALDEAEAAAAARKGYEGLIEVLQEDEQGRLILPDICIGTSAGDYENYVTRPKVSNDLHGVGALVMACVEMESLYEMQEVQEVRE</sequence>
<dbReference type="GO" id="GO:0005975">
    <property type="term" value="P:carbohydrate metabolic process"/>
    <property type="evidence" value="ECO:0007669"/>
    <property type="project" value="InterPro"/>
</dbReference>
<reference evidence="3" key="1">
    <citation type="submission" date="2016-10" db="EMBL/GenBank/DDBJ databases">
        <authorList>
            <person name="Varghese N."/>
            <person name="Submissions S."/>
        </authorList>
    </citation>
    <scope>NUCLEOTIDE SEQUENCE [LARGE SCALE GENOMIC DNA]</scope>
    <source>
        <strain evidence="3">CGMCC 1.11012</strain>
    </source>
</reference>
<dbReference type="Proteomes" id="UP000199050">
    <property type="component" value="Unassembled WGS sequence"/>
</dbReference>
<dbReference type="InterPro" id="IPR008928">
    <property type="entry name" value="6-hairpin_glycosidase_sf"/>
</dbReference>
<evidence type="ECO:0000313" key="3">
    <source>
        <dbReference type="Proteomes" id="UP000199050"/>
    </source>
</evidence>
<dbReference type="AlphaFoldDB" id="A0A1G9BG94"/>
<dbReference type="EMBL" id="FNDX01000040">
    <property type="protein sequence ID" value="SDK38493.1"/>
    <property type="molecule type" value="Genomic_DNA"/>
</dbReference>
<keyword evidence="1 2" id="KW-0378">Hydrolase</keyword>